<dbReference type="InterPro" id="IPR001254">
    <property type="entry name" value="Trypsin_dom"/>
</dbReference>
<dbReference type="PROSITE" id="PS50240">
    <property type="entry name" value="TRYPSIN_DOM"/>
    <property type="match status" value="1"/>
</dbReference>
<sequence>MCTDFKDPTNGQESLVPIKVYAYFGGAFEKPKMGEGAPAIIEAFKMNKQKRSHRSSVHREHESGRMLTVFLVILATAAALGLGQEVGDSCTTDSGEAGRCTNLQQCPSLHNTLSTHKPVTCGFEGIVPIVCCPSTGDVIPKSPDVTPSSATFDVSPPQVSFECGISRPRIIRKPESSFRRRRSSSHSLHRGDVGRSKRSVVGGITSKVDAWPWMTLLGKSSAGSNTWFCGGVLINEQWVLSALHCFFDITANVVRLGEHDYNDNEDGANHKDVKVADVVLYPHFNPGTAYHDLALLKLESKVTIQRSIRPVCLPWGTESEKNITGETATLTGWGDTSFGGFSSSVLQEVDLVTFPSAQCDSSYSSLPHYADTWPQGIGQETLCAGDPAGGRDACQGDSGGPLVSKDANGRFVLAGIVSRGYGCGHEDYPGLYASIRHPPYLAWIKEVAFSSP</sequence>
<evidence type="ECO:0000256" key="11">
    <source>
        <dbReference type="RuleBase" id="RU366078"/>
    </source>
</evidence>
<dbReference type="SUPFAM" id="SSF50494">
    <property type="entry name" value="Trypsin-like serine proteases"/>
    <property type="match status" value="1"/>
</dbReference>
<dbReference type="GO" id="GO:0042381">
    <property type="term" value="P:hemolymph coagulation"/>
    <property type="evidence" value="ECO:0007669"/>
    <property type="project" value="UniProtKB-KW"/>
</dbReference>
<evidence type="ECO:0000256" key="2">
    <source>
        <dbReference type="ARBA" id="ARBA00022525"/>
    </source>
</evidence>
<dbReference type="Pfam" id="PF12032">
    <property type="entry name" value="CLIP"/>
    <property type="match status" value="1"/>
</dbReference>
<dbReference type="GO" id="GO:0004252">
    <property type="term" value="F:serine-type endopeptidase activity"/>
    <property type="evidence" value="ECO:0007669"/>
    <property type="project" value="UniProtKB-UniRule"/>
</dbReference>
<evidence type="ECO:0000256" key="9">
    <source>
        <dbReference type="ARBA" id="ARBA00023157"/>
    </source>
</evidence>
<reference evidence="15 16" key="1">
    <citation type="submission" date="2023-03" db="EMBL/GenBank/DDBJ databases">
        <title>High-quality genome of Scylla paramamosain provides insights in environmental adaptation.</title>
        <authorList>
            <person name="Zhang L."/>
        </authorList>
    </citation>
    <scope>NUCLEOTIDE SEQUENCE [LARGE SCALE GENOMIC DNA]</scope>
    <source>
        <strain evidence="15">LZ_2023a</strain>
        <tissue evidence="15">Muscle</tissue>
    </source>
</reference>
<dbReference type="CDD" id="cd00190">
    <property type="entry name" value="Tryp_SPc"/>
    <property type="match status" value="1"/>
</dbReference>
<evidence type="ECO:0000259" key="14">
    <source>
        <dbReference type="PROSITE" id="PS51888"/>
    </source>
</evidence>
<evidence type="ECO:0000256" key="12">
    <source>
        <dbReference type="SAM" id="MobiDB-lite"/>
    </source>
</evidence>
<comment type="caution">
    <text evidence="15">The sequence shown here is derived from an EMBL/GenBank/DDBJ whole genome shotgun (WGS) entry which is preliminary data.</text>
</comment>
<dbReference type="FunFam" id="2.40.10.10:FF:000120">
    <property type="entry name" value="Putative serine protease"/>
    <property type="match status" value="1"/>
</dbReference>
<keyword evidence="8 11" id="KW-0720">Serine protease</keyword>
<dbReference type="InterPro" id="IPR050127">
    <property type="entry name" value="Serine_Proteases_S1"/>
</dbReference>
<evidence type="ECO:0000256" key="4">
    <source>
        <dbReference type="ARBA" id="ARBA00022670"/>
    </source>
</evidence>
<comment type="catalytic activity">
    <reaction evidence="10">
        <text>Selective cleavage of 103-Arg-|-Ser-104 and 124-Ile-|-Ile-125 bonds in Limulus clotting factor B to form activated factor B. Cleavage of -Pro-Arg-|-Xaa- bonds in synthetic substrates.</text>
        <dbReference type="EC" id="3.4.21.84"/>
    </reaction>
</comment>
<dbReference type="PROSITE" id="PS00135">
    <property type="entry name" value="TRYPSIN_SER"/>
    <property type="match status" value="1"/>
</dbReference>
<feature type="region of interest" description="Disordered" evidence="12">
    <location>
        <begin position="174"/>
        <end position="194"/>
    </location>
</feature>
<evidence type="ECO:0000256" key="8">
    <source>
        <dbReference type="ARBA" id="ARBA00022825"/>
    </source>
</evidence>
<dbReference type="EC" id="3.4.21.-" evidence="11"/>
<evidence type="ECO:0000259" key="13">
    <source>
        <dbReference type="PROSITE" id="PS50240"/>
    </source>
</evidence>
<comment type="similarity">
    <text evidence="11">Belongs to the peptidase S1 family. CLIP subfamily.</text>
</comment>
<accession>A0AAW0SCP5</accession>
<feature type="domain" description="Clip" evidence="14">
    <location>
        <begin position="89"/>
        <end position="132"/>
    </location>
</feature>
<dbReference type="InterPro" id="IPR038565">
    <property type="entry name" value="CLIP_sf"/>
</dbReference>
<dbReference type="PANTHER" id="PTHR24264:SF65">
    <property type="entry name" value="SRCR DOMAIN-CONTAINING PROTEIN"/>
    <property type="match status" value="1"/>
</dbReference>
<keyword evidence="6 11" id="KW-0378">Hydrolase</keyword>
<protein>
    <recommendedName>
        <fullName evidence="11">CLIP domain-containing serine protease</fullName>
        <ecNumber evidence="11">3.4.21.-</ecNumber>
    </recommendedName>
</protein>
<dbReference type="EMBL" id="JARAKH010001549">
    <property type="protein sequence ID" value="KAK8372818.1"/>
    <property type="molecule type" value="Genomic_DNA"/>
</dbReference>
<keyword evidence="5" id="KW-0732">Signal</keyword>
<keyword evidence="4 11" id="KW-0645">Protease</keyword>
<proteinExistence type="inferred from homology"/>
<keyword evidence="3" id="KW-0768">Sushi</keyword>
<dbReference type="InterPro" id="IPR033116">
    <property type="entry name" value="TRYPSIN_SER"/>
</dbReference>
<dbReference type="Pfam" id="PF00089">
    <property type="entry name" value="Trypsin"/>
    <property type="match status" value="1"/>
</dbReference>
<dbReference type="AlphaFoldDB" id="A0AAW0SCP5"/>
<keyword evidence="2 11" id="KW-0964">Secreted</keyword>
<dbReference type="PANTHER" id="PTHR24264">
    <property type="entry name" value="TRYPSIN-RELATED"/>
    <property type="match status" value="1"/>
</dbReference>
<evidence type="ECO:0000256" key="3">
    <source>
        <dbReference type="ARBA" id="ARBA00022659"/>
    </source>
</evidence>
<comment type="domain">
    <text evidence="11">The clip domain consists of 35-55 residues which are 'knitted' together usually by 3 conserved disulfide bonds forming a clip-like compact structure.</text>
</comment>
<feature type="domain" description="Peptidase S1" evidence="13">
    <location>
        <begin position="200"/>
        <end position="449"/>
    </location>
</feature>
<evidence type="ECO:0000313" key="15">
    <source>
        <dbReference type="EMBL" id="KAK8372818.1"/>
    </source>
</evidence>
<evidence type="ECO:0000256" key="7">
    <source>
        <dbReference type="ARBA" id="ARBA00022820"/>
    </source>
</evidence>
<gene>
    <name evidence="15" type="ORF">O3P69_011815</name>
</gene>
<dbReference type="InterPro" id="IPR001314">
    <property type="entry name" value="Peptidase_S1A"/>
</dbReference>
<evidence type="ECO:0000256" key="10">
    <source>
        <dbReference type="ARBA" id="ARBA00052079"/>
    </source>
</evidence>
<name>A0AAW0SCP5_SCYPA</name>
<evidence type="ECO:0000313" key="16">
    <source>
        <dbReference type="Proteomes" id="UP001487740"/>
    </source>
</evidence>
<dbReference type="Gene3D" id="2.40.10.10">
    <property type="entry name" value="Trypsin-like serine proteases"/>
    <property type="match status" value="1"/>
</dbReference>
<dbReference type="SMART" id="SM00020">
    <property type="entry name" value="Tryp_SPc"/>
    <property type="match status" value="1"/>
</dbReference>
<keyword evidence="16" id="KW-1185">Reference proteome</keyword>
<evidence type="ECO:0000256" key="5">
    <source>
        <dbReference type="ARBA" id="ARBA00022729"/>
    </source>
</evidence>
<evidence type="ECO:0000256" key="1">
    <source>
        <dbReference type="ARBA" id="ARBA00004613"/>
    </source>
</evidence>
<organism evidence="15 16">
    <name type="scientific">Scylla paramamosain</name>
    <name type="common">Mud crab</name>
    <dbReference type="NCBI Taxonomy" id="85552"/>
    <lineage>
        <taxon>Eukaryota</taxon>
        <taxon>Metazoa</taxon>
        <taxon>Ecdysozoa</taxon>
        <taxon>Arthropoda</taxon>
        <taxon>Crustacea</taxon>
        <taxon>Multicrustacea</taxon>
        <taxon>Malacostraca</taxon>
        <taxon>Eumalacostraca</taxon>
        <taxon>Eucarida</taxon>
        <taxon>Decapoda</taxon>
        <taxon>Pleocyemata</taxon>
        <taxon>Brachyura</taxon>
        <taxon>Eubrachyura</taxon>
        <taxon>Portunoidea</taxon>
        <taxon>Portunidae</taxon>
        <taxon>Portuninae</taxon>
        <taxon>Scylla</taxon>
    </lineage>
</organism>
<dbReference type="InterPro" id="IPR043504">
    <property type="entry name" value="Peptidase_S1_PA_chymotrypsin"/>
</dbReference>
<dbReference type="Proteomes" id="UP001487740">
    <property type="component" value="Unassembled WGS sequence"/>
</dbReference>
<dbReference type="SMART" id="SM00680">
    <property type="entry name" value="CLIP"/>
    <property type="match status" value="1"/>
</dbReference>
<dbReference type="PRINTS" id="PR00722">
    <property type="entry name" value="CHYMOTRYPSIN"/>
</dbReference>
<dbReference type="GO" id="GO:0005615">
    <property type="term" value="C:extracellular space"/>
    <property type="evidence" value="ECO:0007669"/>
    <property type="project" value="TreeGrafter"/>
</dbReference>
<feature type="compositionally biased region" description="Basic residues" evidence="12">
    <location>
        <begin position="179"/>
        <end position="188"/>
    </location>
</feature>
<comment type="subcellular location">
    <subcellularLocation>
        <location evidence="1 11">Secreted</location>
    </subcellularLocation>
</comment>
<dbReference type="PROSITE" id="PS51888">
    <property type="entry name" value="CLIP"/>
    <property type="match status" value="1"/>
</dbReference>
<keyword evidence="7" id="KW-0353">Hemolymph clotting</keyword>
<dbReference type="Gene3D" id="3.30.1640.30">
    <property type="match status" value="1"/>
</dbReference>
<dbReference type="InterPro" id="IPR022700">
    <property type="entry name" value="CLIP"/>
</dbReference>
<evidence type="ECO:0000256" key="6">
    <source>
        <dbReference type="ARBA" id="ARBA00022801"/>
    </source>
</evidence>
<keyword evidence="9" id="KW-1015">Disulfide bond</keyword>
<dbReference type="GO" id="GO:0006508">
    <property type="term" value="P:proteolysis"/>
    <property type="evidence" value="ECO:0007669"/>
    <property type="project" value="UniProtKB-KW"/>
</dbReference>
<dbReference type="InterPro" id="IPR009003">
    <property type="entry name" value="Peptidase_S1_PA"/>
</dbReference>